<comment type="function">
    <text evidence="4 5">Catalyzes the transfer of endogenously produced octanoic acid from octanoyl-acyl-carrier-protein onto the lipoyl domains of lipoate-dependent enzymes. Lipoyl-ACP can also act as a substrate although octanoyl-ACP is likely to be the physiological substrate.</text>
</comment>
<evidence type="ECO:0000259" key="9">
    <source>
        <dbReference type="PROSITE" id="PS51733"/>
    </source>
</evidence>
<evidence type="ECO:0000256" key="8">
    <source>
        <dbReference type="PIRSR" id="PIRSR016262-3"/>
    </source>
</evidence>
<evidence type="ECO:0000256" key="2">
    <source>
        <dbReference type="ARBA" id="ARBA00022679"/>
    </source>
</evidence>
<comment type="pathway">
    <text evidence="1 5">Protein modification; protein lipoylation via endogenous pathway; protein N(6)-(lipoyl)lysine from octanoyl-[acyl-carrier-protein]: step 1/2.</text>
</comment>
<evidence type="ECO:0000256" key="4">
    <source>
        <dbReference type="ARBA" id="ARBA00024732"/>
    </source>
</evidence>
<comment type="catalytic activity">
    <reaction evidence="5">
        <text>octanoyl-[ACP] + L-lysyl-[protein] = N(6)-octanoyl-L-lysyl-[protein] + holo-[ACP] + H(+)</text>
        <dbReference type="Rhea" id="RHEA:17665"/>
        <dbReference type="Rhea" id="RHEA-COMP:9636"/>
        <dbReference type="Rhea" id="RHEA-COMP:9685"/>
        <dbReference type="Rhea" id="RHEA-COMP:9752"/>
        <dbReference type="Rhea" id="RHEA-COMP:9928"/>
        <dbReference type="ChEBI" id="CHEBI:15378"/>
        <dbReference type="ChEBI" id="CHEBI:29969"/>
        <dbReference type="ChEBI" id="CHEBI:64479"/>
        <dbReference type="ChEBI" id="CHEBI:78463"/>
        <dbReference type="ChEBI" id="CHEBI:78809"/>
        <dbReference type="EC" id="2.3.1.181"/>
    </reaction>
</comment>
<feature type="binding site" evidence="7">
    <location>
        <begin position="149"/>
        <end position="151"/>
    </location>
    <ligand>
        <name>substrate</name>
    </ligand>
</feature>
<dbReference type="PANTHER" id="PTHR10993">
    <property type="entry name" value="OCTANOYLTRANSFERASE"/>
    <property type="match status" value="1"/>
</dbReference>
<dbReference type="Proteomes" id="UP000245133">
    <property type="component" value="Unassembled WGS sequence"/>
</dbReference>
<evidence type="ECO:0000256" key="7">
    <source>
        <dbReference type="PIRSR" id="PIRSR016262-2"/>
    </source>
</evidence>
<accession>A0A2P2DYH7</accession>
<feature type="active site" description="Acyl-thioester intermediate" evidence="6">
    <location>
        <position position="180"/>
    </location>
</feature>
<evidence type="ECO:0000256" key="5">
    <source>
        <dbReference type="PIRNR" id="PIRNR016262"/>
    </source>
</evidence>
<gene>
    <name evidence="10" type="primary">lipB</name>
    <name evidence="10" type="ORF">LPTSP4_12010</name>
</gene>
<comment type="caution">
    <text evidence="10">The sequence shown here is derived from an EMBL/GenBank/DDBJ whole genome shotgun (WGS) entry which is preliminary data.</text>
</comment>
<dbReference type="EC" id="2.3.1.181" evidence="5"/>
<keyword evidence="2 5" id="KW-0808">Transferase</keyword>
<dbReference type="PIRSF" id="PIRSF016262">
    <property type="entry name" value="LPLase"/>
    <property type="match status" value="1"/>
</dbReference>
<dbReference type="Gene3D" id="3.30.930.10">
    <property type="entry name" value="Bira Bifunctional Protein, Domain 2"/>
    <property type="match status" value="1"/>
</dbReference>
<dbReference type="PROSITE" id="PS01313">
    <property type="entry name" value="LIPB"/>
    <property type="match status" value="1"/>
</dbReference>
<dbReference type="UniPathway" id="UPA00538">
    <property type="reaction ID" value="UER00592"/>
</dbReference>
<dbReference type="GO" id="GO:0033819">
    <property type="term" value="F:lipoyl(octanoyl) transferase activity"/>
    <property type="evidence" value="ECO:0007669"/>
    <property type="project" value="UniProtKB-EC"/>
</dbReference>
<dbReference type="InterPro" id="IPR004143">
    <property type="entry name" value="BPL_LPL_catalytic"/>
</dbReference>
<protein>
    <recommendedName>
        <fullName evidence="5">Octanoyltransferase</fullName>
        <ecNumber evidence="5">2.3.1.181</ecNumber>
    </recommendedName>
</protein>
<feature type="domain" description="BPL/LPL catalytic" evidence="9">
    <location>
        <begin position="33"/>
        <end position="218"/>
    </location>
</feature>
<dbReference type="InterPro" id="IPR020605">
    <property type="entry name" value="Octanoyltransferase_CS"/>
</dbReference>
<comment type="similarity">
    <text evidence="5">Belongs to the LipB family.</text>
</comment>
<organism evidence="10 11">
    <name type="scientific">Leptospira ryugenii</name>
    <dbReference type="NCBI Taxonomy" id="1917863"/>
    <lineage>
        <taxon>Bacteria</taxon>
        <taxon>Pseudomonadati</taxon>
        <taxon>Spirochaetota</taxon>
        <taxon>Spirochaetia</taxon>
        <taxon>Leptospirales</taxon>
        <taxon>Leptospiraceae</taxon>
        <taxon>Leptospira</taxon>
    </lineage>
</organism>
<name>A0A2P2DYH7_9LEPT</name>
<dbReference type="PROSITE" id="PS51733">
    <property type="entry name" value="BPL_LPL_CATALYTIC"/>
    <property type="match status" value="1"/>
</dbReference>
<dbReference type="SUPFAM" id="SSF55681">
    <property type="entry name" value="Class II aaRS and biotin synthetases"/>
    <property type="match status" value="1"/>
</dbReference>
<evidence type="ECO:0000256" key="6">
    <source>
        <dbReference type="PIRSR" id="PIRSR016262-1"/>
    </source>
</evidence>
<keyword evidence="11" id="KW-1185">Reference proteome</keyword>
<dbReference type="InterPro" id="IPR000544">
    <property type="entry name" value="Octanoyltransferase"/>
</dbReference>
<dbReference type="InterPro" id="IPR045864">
    <property type="entry name" value="aa-tRNA-synth_II/BPL/LPL"/>
</dbReference>
<evidence type="ECO:0000313" key="11">
    <source>
        <dbReference type="Proteomes" id="UP000245133"/>
    </source>
</evidence>
<dbReference type="AlphaFoldDB" id="A0A2P2DYH7"/>
<keyword evidence="3 5" id="KW-0012">Acyltransferase</keyword>
<feature type="binding site" evidence="7">
    <location>
        <begin position="78"/>
        <end position="85"/>
    </location>
    <ligand>
        <name>substrate</name>
    </ligand>
</feature>
<dbReference type="Pfam" id="PF21948">
    <property type="entry name" value="LplA-B_cat"/>
    <property type="match status" value="1"/>
</dbReference>
<feature type="site" description="Lowers pKa of active site Cys" evidence="8">
    <location>
        <position position="146"/>
    </location>
</feature>
<evidence type="ECO:0000256" key="3">
    <source>
        <dbReference type="ARBA" id="ARBA00023315"/>
    </source>
</evidence>
<reference evidence="10 11" key="1">
    <citation type="submission" date="2018-02" db="EMBL/GenBank/DDBJ databases">
        <title>Novel Leptospira species isolated from soil and water in Japan.</title>
        <authorList>
            <person name="Nakao R."/>
            <person name="Masuzawa T."/>
        </authorList>
    </citation>
    <scope>NUCLEOTIDE SEQUENCE [LARGE SCALE GENOMIC DNA]</scope>
    <source>
        <strain evidence="10 11">YH101</strain>
    </source>
</reference>
<proteinExistence type="inferred from homology"/>
<dbReference type="OrthoDB" id="9787061at2"/>
<sequence>MAKFLHSQLAPSFLLETPISYPKYLKFQESSRRLRRESFLFLDHRPCLTAGLAAKAENLLVPKSLLADEGIAYYEVSRGGDYTAHEPGQIVAYIHLDLKKRSITLIDFVNTLLQSVQNASLEIWGLELIENRSKPGLYLKDSPGQKLVSVGVLGKSYFTSFGIALNAVNHLKTFQYIHPCGGLAKDMVTVQSLGKIRDWEEERRRWVGAFLFHFDRLIYFLTK</sequence>
<dbReference type="PANTHER" id="PTHR10993:SF7">
    <property type="entry name" value="LIPOYLTRANSFERASE 2, MITOCHONDRIAL-RELATED"/>
    <property type="match status" value="1"/>
</dbReference>
<dbReference type="EMBL" id="BFBB01000003">
    <property type="protein sequence ID" value="GBF49685.1"/>
    <property type="molecule type" value="Genomic_DNA"/>
</dbReference>
<feature type="binding site" evidence="7">
    <location>
        <begin position="162"/>
        <end position="164"/>
    </location>
    <ligand>
        <name>substrate</name>
    </ligand>
</feature>
<dbReference type="RefSeq" id="WP_108974778.1">
    <property type="nucleotide sequence ID" value="NZ_BFBB01000003.1"/>
</dbReference>
<dbReference type="GO" id="GO:0009249">
    <property type="term" value="P:protein lipoylation"/>
    <property type="evidence" value="ECO:0007669"/>
    <property type="project" value="InterPro"/>
</dbReference>
<evidence type="ECO:0000256" key="1">
    <source>
        <dbReference type="ARBA" id="ARBA00004821"/>
    </source>
</evidence>
<evidence type="ECO:0000313" key="10">
    <source>
        <dbReference type="EMBL" id="GBF49685.1"/>
    </source>
</evidence>